<dbReference type="OrthoDB" id="8911159at2"/>
<evidence type="ECO:0000313" key="1">
    <source>
        <dbReference type="EMBL" id="AOW15017.1"/>
    </source>
</evidence>
<evidence type="ECO:0000313" key="2">
    <source>
        <dbReference type="EMBL" id="OAD39470.1"/>
    </source>
</evidence>
<dbReference type="Proteomes" id="UP000185680">
    <property type="component" value="Chromosome"/>
</dbReference>
<dbReference type="KEGG" id="hyl:LPB072_21605"/>
<keyword evidence="3" id="KW-1185">Reference proteome</keyword>
<proteinExistence type="predicted"/>
<dbReference type="EMBL" id="CP017476">
    <property type="protein sequence ID" value="AOW15017.1"/>
    <property type="molecule type" value="Genomic_DNA"/>
</dbReference>
<sequence>MRLQKILQFFSRPNAKPVTPTAPPKADVEIDLAPCGAGERSNRAPDRLELQTAIIHHLEWCVLFNEHLSVDASGPAPLAPLPSAADSGLGQWIGSVRNGPSGNAPEVDALIQEHQHFHQLALKALAFARQGRMDLASTLLNTEFERSRARVLELLRGMQKS</sequence>
<evidence type="ECO:0008006" key="5">
    <source>
        <dbReference type="Google" id="ProtNLM"/>
    </source>
</evidence>
<dbReference type="Gene3D" id="1.20.120.30">
    <property type="entry name" value="Aspartate receptor, ligand-binding domain"/>
    <property type="match status" value="1"/>
</dbReference>
<gene>
    <name evidence="1" type="ORF">LPB072_21605</name>
    <name evidence="2" type="ORF">LPB72_20990</name>
</gene>
<name>A0A162YQN5_9BURK</name>
<dbReference type="AlphaFoldDB" id="A0A162YQN5"/>
<evidence type="ECO:0000313" key="4">
    <source>
        <dbReference type="Proteomes" id="UP000185680"/>
    </source>
</evidence>
<organism evidence="1 4">
    <name type="scientific">Hydrogenophaga crassostreae</name>
    <dbReference type="NCBI Taxonomy" id="1763535"/>
    <lineage>
        <taxon>Bacteria</taxon>
        <taxon>Pseudomonadati</taxon>
        <taxon>Pseudomonadota</taxon>
        <taxon>Betaproteobacteria</taxon>
        <taxon>Burkholderiales</taxon>
        <taxon>Comamonadaceae</taxon>
        <taxon>Hydrogenophaga</taxon>
    </lineage>
</organism>
<reference evidence="2 3" key="1">
    <citation type="submission" date="2016-02" db="EMBL/GenBank/DDBJ databases">
        <title>Draft genome sequence of Hydrogenophaga sp. LPB0072.</title>
        <authorList>
            <person name="Shin S.-K."/>
            <person name="Yi H."/>
        </authorList>
    </citation>
    <scope>NUCLEOTIDE SEQUENCE [LARGE SCALE GENOMIC DNA]</scope>
    <source>
        <strain evidence="2 3">LPB0072</strain>
    </source>
</reference>
<dbReference type="RefSeq" id="WP_066095938.1">
    <property type="nucleotide sequence ID" value="NZ_CP017476.1"/>
</dbReference>
<dbReference type="Proteomes" id="UP000185657">
    <property type="component" value="Unassembled WGS sequence"/>
</dbReference>
<accession>A0A162YQN5</accession>
<protein>
    <recommendedName>
        <fullName evidence="5">Chemoreceptor zinc-binding domain-containing protein</fullName>
    </recommendedName>
</protein>
<dbReference type="EMBL" id="LVWD01000042">
    <property type="protein sequence ID" value="OAD39470.1"/>
    <property type="molecule type" value="Genomic_DNA"/>
</dbReference>
<reference evidence="1 4" key="2">
    <citation type="submission" date="2016-10" db="EMBL/GenBank/DDBJ databases">
        <title>Hydorgenophaga sp. LPB0072 isolated from gastropod.</title>
        <authorList>
            <person name="Kim E."/>
            <person name="Yi H."/>
        </authorList>
    </citation>
    <scope>NUCLEOTIDE SEQUENCE [LARGE SCALE GENOMIC DNA]</scope>
    <source>
        <strain evidence="1 4">LPB0072</strain>
    </source>
</reference>
<evidence type="ECO:0000313" key="3">
    <source>
        <dbReference type="Proteomes" id="UP000185657"/>
    </source>
</evidence>